<dbReference type="InterPro" id="IPR025828">
    <property type="entry name" value="Put_sensor_dom"/>
</dbReference>
<dbReference type="PANTHER" id="PTHR24421">
    <property type="entry name" value="NITRATE/NITRITE SENSOR PROTEIN NARX-RELATED"/>
    <property type="match status" value="1"/>
</dbReference>
<dbReference type="PANTHER" id="PTHR24421:SF10">
    <property type="entry name" value="NITRATE_NITRITE SENSOR PROTEIN NARQ"/>
    <property type="match status" value="1"/>
</dbReference>
<dbReference type="GO" id="GO:0000155">
    <property type="term" value="F:phosphorelay sensor kinase activity"/>
    <property type="evidence" value="ECO:0007669"/>
    <property type="project" value="InterPro"/>
</dbReference>
<keyword evidence="3" id="KW-0597">Phosphoprotein</keyword>
<dbReference type="GO" id="GO:0005524">
    <property type="term" value="F:ATP binding"/>
    <property type="evidence" value="ECO:0007669"/>
    <property type="project" value="UniProtKB-KW"/>
</dbReference>
<feature type="transmembrane region" description="Helical" evidence="9">
    <location>
        <begin position="174"/>
        <end position="192"/>
    </location>
</feature>
<dbReference type="Pfam" id="PF02518">
    <property type="entry name" value="HATPase_c"/>
    <property type="match status" value="1"/>
</dbReference>
<dbReference type="CDD" id="cd16917">
    <property type="entry name" value="HATPase_UhpB-NarQ-NarX-like"/>
    <property type="match status" value="1"/>
</dbReference>
<reference evidence="11 12" key="1">
    <citation type="submission" date="2018-03" db="EMBL/GenBank/DDBJ databases">
        <title>Genomic Encyclopedia of Archaeal and Bacterial Type Strains, Phase II (KMG-II): from individual species to whole genera.</title>
        <authorList>
            <person name="Goeker M."/>
        </authorList>
    </citation>
    <scope>NUCLEOTIDE SEQUENCE [LARGE SCALE GENOMIC DNA]</scope>
    <source>
        <strain evidence="11 12">DSM 45211</strain>
    </source>
</reference>
<dbReference type="RefSeq" id="WP_170119632.1">
    <property type="nucleotide sequence ID" value="NZ_PYGE01000003.1"/>
</dbReference>
<evidence type="ECO:0000313" key="12">
    <source>
        <dbReference type="Proteomes" id="UP000243528"/>
    </source>
</evidence>
<evidence type="ECO:0000256" key="4">
    <source>
        <dbReference type="ARBA" id="ARBA00022679"/>
    </source>
</evidence>
<dbReference type="EC" id="2.7.13.3" evidence="2"/>
<dbReference type="GO" id="GO:0046983">
    <property type="term" value="F:protein dimerization activity"/>
    <property type="evidence" value="ECO:0007669"/>
    <property type="project" value="InterPro"/>
</dbReference>
<feature type="transmembrane region" description="Helical" evidence="9">
    <location>
        <begin position="113"/>
        <end position="136"/>
    </location>
</feature>
<dbReference type="Proteomes" id="UP000243528">
    <property type="component" value="Unassembled WGS sequence"/>
</dbReference>
<keyword evidence="6 11" id="KW-0418">Kinase</keyword>
<dbReference type="InterPro" id="IPR011712">
    <property type="entry name" value="Sig_transdc_His_kin_sub3_dim/P"/>
</dbReference>
<evidence type="ECO:0000256" key="9">
    <source>
        <dbReference type="SAM" id="Phobius"/>
    </source>
</evidence>
<keyword evidence="12" id="KW-1185">Reference proteome</keyword>
<organism evidence="11 12">
    <name type="scientific">Haloactinopolyspora alba</name>
    <dbReference type="NCBI Taxonomy" id="648780"/>
    <lineage>
        <taxon>Bacteria</taxon>
        <taxon>Bacillati</taxon>
        <taxon>Actinomycetota</taxon>
        <taxon>Actinomycetes</taxon>
        <taxon>Jiangellales</taxon>
        <taxon>Jiangellaceae</taxon>
        <taxon>Haloactinopolyspora</taxon>
    </lineage>
</organism>
<dbReference type="InterPro" id="IPR050482">
    <property type="entry name" value="Sensor_HK_TwoCompSys"/>
</dbReference>
<feature type="domain" description="Histidine kinase/HSP90-like ATPase" evidence="10">
    <location>
        <begin position="338"/>
        <end position="428"/>
    </location>
</feature>
<evidence type="ECO:0000256" key="2">
    <source>
        <dbReference type="ARBA" id="ARBA00012438"/>
    </source>
</evidence>
<keyword evidence="5" id="KW-0547">Nucleotide-binding</keyword>
<dbReference type="AlphaFoldDB" id="A0A2P8E9I0"/>
<evidence type="ECO:0000256" key="5">
    <source>
        <dbReference type="ARBA" id="ARBA00022741"/>
    </source>
</evidence>
<keyword evidence="9" id="KW-0812">Transmembrane</keyword>
<keyword evidence="9" id="KW-1133">Transmembrane helix</keyword>
<dbReference type="GO" id="GO:0016020">
    <property type="term" value="C:membrane"/>
    <property type="evidence" value="ECO:0007669"/>
    <property type="project" value="InterPro"/>
</dbReference>
<feature type="transmembrane region" description="Helical" evidence="9">
    <location>
        <begin position="20"/>
        <end position="42"/>
    </location>
</feature>
<keyword evidence="4" id="KW-0808">Transferase</keyword>
<gene>
    <name evidence="11" type="ORF">CLV30_103232</name>
</gene>
<evidence type="ECO:0000256" key="7">
    <source>
        <dbReference type="ARBA" id="ARBA00022840"/>
    </source>
</evidence>
<dbReference type="Pfam" id="PF13796">
    <property type="entry name" value="Sensor"/>
    <property type="match status" value="1"/>
</dbReference>
<dbReference type="Gene3D" id="1.20.5.1930">
    <property type="match status" value="1"/>
</dbReference>
<protein>
    <recommendedName>
        <fullName evidence="2">histidine kinase</fullName>
        <ecNumber evidence="2">2.7.13.3</ecNumber>
    </recommendedName>
</protein>
<accession>A0A2P8E9I0</accession>
<dbReference type="SUPFAM" id="SSF55874">
    <property type="entry name" value="ATPase domain of HSP90 chaperone/DNA topoisomerase II/histidine kinase"/>
    <property type="match status" value="1"/>
</dbReference>
<evidence type="ECO:0000259" key="10">
    <source>
        <dbReference type="SMART" id="SM00387"/>
    </source>
</evidence>
<evidence type="ECO:0000256" key="6">
    <source>
        <dbReference type="ARBA" id="ARBA00022777"/>
    </source>
</evidence>
<dbReference type="EMBL" id="PYGE01000003">
    <property type="protein sequence ID" value="PSL06077.1"/>
    <property type="molecule type" value="Genomic_DNA"/>
</dbReference>
<comment type="catalytic activity">
    <reaction evidence="1">
        <text>ATP + protein L-histidine = ADP + protein N-phospho-L-histidine.</text>
        <dbReference type="EC" id="2.7.13.3"/>
    </reaction>
</comment>
<evidence type="ECO:0000313" key="11">
    <source>
        <dbReference type="EMBL" id="PSL06077.1"/>
    </source>
</evidence>
<name>A0A2P8E9I0_9ACTN</name>
<sequence>MDTTTSTSPRAGWNQVGRDIGYLLPGLPIAIASFVVMVTGFWLGAGLFVLAFLGLVVWVAMLGAARGFATAERSRVSLMEQRPVGPVQRRPVTGSGMGRLLSFIRDPMAWREWGYCVLILPLRVFTWSLTIAWLSASLGGTSYALWEWSLPHDDETNDTLAELIGIGDGALADVALNTAIGLVFLLTLPYVLRALALAESALVWGMLTNENAELRARTEELSRSRSAVVAAEADTLRRVERDIHDGPQQRLVRLTMDLESAQRRFDNHDHNTALPLLEGAVNQTKEALAELRAVSRGIAPPILTDRGLPAALAAATARNPIPTTLDTTLHDNERLPSSIENAAYFVVTEALTNAAKHADATQCTVTVHRLDNTLHVQITDNGRGGAHPGKGHGLTGLNDRLTGIDATLDITSPPGNGTTITAQLPIPTQ</sequence>
<dbReference type="InterPro" id="IPR036890">
    <property type="entry name" value="HATPase_C_sf"/>
</dbReference>
<comment type="caution">
    <text evidence="11">The sequence shown here is derived from an EMBL/GenBank/DDBJ whole genome shotgun (WGS) entry which is preliminary data.</text>
</comment>
<evidence type="ECO:0000256" key="3">
    <source>
        <dbReference type="ARBA" id="ARBA00022553"/>
    </source>
</evidence>
<dbReference type="InterPro" id="IPR003594">
    <property type="entry name" value="HATPase_dom"/>
</dbReference>
<keyword evidence="8" id="KW-0902">Two-component regulatory system</keyword>
<evidence type="ECO:0000256" key="1">
    <source>
        <dbReference type="ARBA" id="ARBA00000085"/>
    </source>
</evidence>
<proteinExistence type="predicted"/>
<dbReference type="SMART" id="SM00387">
    <property type="entry name" value="HATPase_c"/>
    <property type="match status" value="1"/>
</dbReference>
<feature type="transmembrane region" description="Helical" evidence="9">
    <location>
        <begin position="48"/>
        <end position="69"/>
    </location>
</feature>
<keyword evidence="9" id="KW-0472">Membrane</keyword>
<keyword evidence="7" id="KW-0067">ATP-binding</keyword>
<dbReference type="Gene3D" id="3.30.565.10">
    <property type="entry name" value="Histidine kinase-like ATPase, C-terminal domain"/>
    <property type="match status" value="1"/>
</dbReference>
<dbReference type="Pfam" id="PF07730">
    <property type="entry name" value="HisKA_3"/>
    <property type="match status" value="1"/>
</dbReference>
<evidence type="ECO:0000256" key="8">
    <source>
        <dbReference type="ARBA" id="ARBA00023012"/>
    </source>
</evidence>